<dbReference type="AlphaFoldDB" id="A0A194V753"/>
<feature type="compositionally biased region" description="Polar residues" evidence="1">
    <location>
        <begin position="230"/>
        <end position="245"/>
    </location>
</feature>
<evidence type="ECO:0000313" key="2">
    <source>
        <dbReference type="EMBL" id="KUI59817.1"/>
    </source>
</evidence>
<dbReference type="EMBL" id="KN714737">
    <property type="protein sequence ID" value="KUI59817.1"/>
    <property type="molecule type" value="Genomic_DNA"/>
</dbReference>
<name>A0A194V753_CYTMA</name>
<keyword evidence="3" id="KW-1185">Reference proteome</keyword>
<organism evidence="2 3">
    <name type="scientific">Cytospora mali</name>
    <name type="common">Apple Valsa canker fungus</name>
    <name type="synonym">Valsa mali</name>
    <dbReference type="NCBI Taxonomy" id="578113"/>
    <lineage>
        <taxon>Eukaryota</taxon>
        <taxon>Fungi</taxon>
        <taxon>Dikarya</taxon>
        <taxon>Ascomycota</taxon>
        <taxon>Pezizomycotina</taxon>
        <taxon>Sordariomycetes</taxon>
        <taxon>Sordariomycetidae</taxon>
        <taxon>Diaporthales</taxon>
        <taxon>Cytosporaceae</taxon>
        <taxon>Cytospora</taxon>
    </lineage>
</organism>
<gene>
    <name evidence="2" type="ORF">VP1G_07071</name>
</gene>
<feature type="compositionally biased region" description="Basic and acidic residues" evidence="1">
    <location>
        <begin position="190"/>
        <end position="199"/>
    </location>
</feature>
<feature type="compositionally biased region" description="Low complexity" evidence="1">
    <location>
        <begin position="178"/>
        <end position="189"/>
    </location>
</feature>
<sequence length="428" mass="47507">MQPIEPLIQITGLIVTASGVRDTAPCPVVLRPAQGPKSERATPLPRTAQYQVLTNSKELKHMIGIIIIPTTIRLFANLRRLVTHVITTVSSLQYLITVHPIAITLTTTTGWGCKTKSSPVLAQLWVSSEPTEDFRDVRSKLRPSGSPLKQKPEKKDKDRDDFDEARVKLSQYSPPPKTTSTTKGPGPSGAEERLRRIRSEAQMNAAKTTGGKEEAKATEKDEIRVPKRPPSTSSETLSAKGTSVEQSKRSAKDKSKCTKKKGGELVHETQSESQPAVLPYQPHQPICNLPFIEVQAHQCDWKEKYNTLRSEVDVSQRQSDDIGLEGLTIVLHMRGKDDLVLRRHNNLTSDHLLSARRTVLIPGSHYPSGVSLSPRPVEGEEGEARRAKIRRWMVGCKCADYDVAELYLGQSGYDLDAAVAKYLDDERQ</sequence>
<feature type="compositionally biased region" description="Basic and acidic residues" evidence="1">
    <location>
        <begin position="246"/>
        <end position="270"/>
    </location>
</feature>
<evidence type="ECO:0000313" key="3">
    <source>
        <dbReference type="Proteomes" id="UP000078576"/>
    </source>
</evidence>
<dbReference type="OrthoDB" id="5209965at2759"/>
<reference evidence="3" key="1">
    <citation type="submission" date="2014-12" db="EMBL/GenBank/DDBJ databases">
        <title>Genome Sequence of Valsa Canker Pathogens Uncovers a Specific Adaption of Colonization on Woody Bark.</title>
        <authorList>
            <person name="Yin Z."/>
            <person name="Liu H."/>
            <person name="Gao X."/>
            <person name="Li Z."/>
            <person name="Song N."/>
            <person name="Ke X."/>
            <person name="Dai Q."/>
            <person name="Wu Y."/>
            <person name="Sun Y."/>
            <person name="Xu J.-R."/>
            <person name="Kang Z.K."/>
            <person name="Wang L."/>
            <person name="Huang L."/>
        </authorList>
    </citation>
    <scope>NUCLEOTIDE SEQUENCE [LARGE SCALE GENOMIC DNA]</scope>
    <source>
        <strain evidence="3">SXYL134</strain>
    </source>
</reference>
<feature type="compositionally biased region" description="Basic and acidic residues" evidence="1">
    <location>
        <begin position="210"/>
        <end position="225"/>
    </location>
</feature>
<feature type="region of interest" description="Disordered" evidence="1">
    <location>
        <begin position="132"/>
        <end position="276"/>
    </location>
</feature>
<feature type="compositionally biased region" description="Basic and acidic residues" evidence="1">
    <location>
        <begin position="150"/>
        <end position="167"/>
    </location>
</feature>
<protein>
    <submittedName>
        <fullName evidence="2">Uncharacterized protein</fullName>
    </submittedName>
</protein>
<dbReference type="Proteomes" id="UP000078576">
    <property type="component" value="Unassembled WGS sequence"/>
</dbReference>
<accession>A0A194V753</accession>
<evidence type="ECO:0000256" key="1">
    <source>
        <dbReference type="SAM" id="MobiDB-lite"/>
    </source>
</evidence>
<proteinExistence type="predicted"/>